<dbReference type="WBParaSite" id="maker-uti_cns_0014129-snap-gene-0.3-mRNA-1">
    <property type="protein sequence ID" value="maker-uti_cns_0014129-snap-gene-0.3-mRNA-1"/>
    <property type="gene ID" value="maker-uti_cns_0014129-snap-gene-0.3"/>
</dbReference>
<evidence type="ECO:0000313" key="3">
    <source>
        <dbReference type="WBParaSite" id="maker-uti_cns_0014129-snap-gene-0.3-mRNA-1"/>
    </source>
</evidence>
<organism evidence="2 3">
    <name type="scientific">Macrostomum lignano</name>
    <dbReference type="NCBI Taxonomy" id="282301"/>
    <lineage>
        <taxon>Eukaryota</taxon>
        <taxon>Metazoa</taxon>
        <taxon>Spiralia</taxon>
        <taxon>Lophotrochozoa</taxon>
        <taxon>Platyhelminthes</taxon>
        <taxon>Rhabditophora</taxon>
        <taxon>Macrostomorpha</taxon>
        <taxon>Macrostomida</taxon>
        <taxon>Macrostomidae</taxon>
        <taxon>Macrostomum</taxon>
    </lineage>
</organism>
<dbReference type="AlphaFoldDB" id="A0A1I8IML9"/>
<feature type="region of interest" description="Disordered" evidence="1">
    <location>
        <begin position="1"/>
        <end position="29"/>
    </location>
</feature>
<feature type="region of interest" description="Disordered" evidence="1">
    <location>
        <begin position="41"/>
        <end position="62"/>
    </location>
</feature>
<sequence>MRTGGKSTGSATGPSRTARPAGRRFRRSRFFSTRMFPTRQRTVAATAGSAAVGGPETERDPKLEVWLRASSTPGTWRPS</sequence>
<proteinExistence type="predicted"/>
<keyword evidence="2" id="KW-1185">Reference proteome</keyword>
<name>A0A1I8IML9_9PLAT</name>
<evidence type="ECO:0000313" key="2">
    <source>
        <dbReference type="Proteomes" id="UP000095280"/>
    </source>
</evidence>
<feature type="compositionally biased region" description="Low complexity" evidence="1">
    <location>
        <begin position="41"/>
        <end position="54"/>
    </location>
</feature>
<accession>A0A1I8IML9</accession>
<dbReference type="Proteomes" id="UP000095280">
    <property type="component" value="Unplaced"/>
</dbReference>
<evidence type="ECO:0000256" key="1">
    <source>
        <dbReference type="SAM" id="MobiDB-lite"/>
    </source>
</evidence>
<protein>
    <submittedName>
        <fullName evidence="3">Uncharacterized protein</fullName>
    </submittedName>
</protein>
<reference evidence="3" key="1">
    <citation type="submission" date="2016-11" db="UniProtKB">
        <authorList>
            <consortium name="WormBaseParasite"/>
        </authorList>
    </citation>
    <scope>IDENTIFICATION</scope>
</reference>